<proteinExistence type="predicted"/>
<dbReference type="Proteomes" id="UP000014480">
    <property type="component" value="Unassembled WGS sequence"/>
</dbReference>
<feature type="compositionally biased region" description="Polar residues" evidence="1">
    <location>
        <begin position="89"/>
        <end position="103"/>
    </location>
</feature>
<comment type="caution">
    <text evidence="2">The sequence shown here is derived from an EMBL/GenBank/DDBJ whole genome shotgun (WGS) entry which is preliminary data.</text>
</comment>
<reference evidence="3" key="1">
    <citation type="journal article" date="2013" name="New Phytol.">
        <title>Comparative genomic and transcriptomic analyses reveal the hemibiotrophic stage shift of Colletotrichum fungi.</title>
        <authorList>
            <person name="Gan P."/>
            <person name="Ikeda K."/>
            <person name="Irieda H."/>
            <person name="Narusaka M."/>
            <person name="O'Connell R.J."/>
            <person name="Narusaka Y."/>
            <person name="Takano Y."/>
            <person name="Kubo Y."/>
            <person name="Shirasu K."/>
        </authorList>
    </citation>
    <scope>NUCLEOTIDE SEQUENCE [LARGE SCALE GENOMIC DNA]</scope>
    <source>
        <strain evidence="3">104-T / ATCC 96160 / CBS 514.97 / LARS 414 / MAFF 240422</strain>
    </source>
</reference>
<evidence type="ECO:0000256" key="1">
    <source>
        <dbReference type="SAM" id="MobiDB-lite"/>
    </source>
</evidence>
<accession>A0A484G514</accession>
<organism evidence="2 3">
    <name type="scientific">Colletotrichum orbiculare (strain 104-T / ATCC 96160 / CBS 514.97 / LARS 414 / MAFF 240422)</name>
    <name type="common">Cucumber anthracnose fungus</name>
    <name type="synonym">Colletotrichum lagenarium</name>
    <dbReference type="NCBI Taxonomy" id="1213857"/>
    <lineage>
        <taxon>Eukaryota</taxon>
        <taxon>Fungi</taxon>
        <taxon>Dikarya</taxon>
        <taxon>Ascomycota</taxon>
        <taxon>Pezizomycotina</taxon>
        <taxon>Sordariomycetes</taxon>
        <taxon>Hypocreomycetidae</taxon>
        <taxon>Glomerellales</taxon>
        <taxon>Glomerellaceae</taxon>
        <taxon>Colletotrichum</taxon>
        <taxon>Colletotrichum orbiculare species complex</taxon>
    </lineage>
</organism>
<sequence length="109" mass="12045">MTLRRLKQGESHQRIRHGASELLRLSDNFPGYHGQSGGGFHSAHDQALPNDDDLRHMAQLSHDIAKDIFGIYALRDADPDTRHRLSGGVDSQPQQPSSITTGHGSVLRK</sequence>
<evidence type="ECO:0000313" key="3">
    <source>
        <dbReference type="Proteomes" id="UP000014480"/>
    </source>
</evidence>
<protein>
    <submittedName>
        <fullName evidence="2">Uncharacterized protein</fullName>
    </submittedName>
</protein>
<dbReference type="EMBL" id="AMCV02000004">
    <property type="protein sequence ID" value="TDZ24635.1"/>
    <property type="molecule type" value="Genomic_DNA"/>
</dbReference>
<dbReference type="STRING" id="1213857.A0A484G514"/>
<keyword evidence="3" id="KW-1185">Reference proteome</keyword>
<evidence type="ECO:0000313" key="2">
    <source>
        <dbReference type="EMBL" id="TDZ24635.1"/>
    </source>
</evidence>
<feature type="region of interest" description="Disordered" evidence="1">
    <location>
        <begin position="80"/>
        <end position="109"/>
    </location>
</feature>
<name>A0A484G514_COLOR</name>
<dbReference type="AlphaFoldDB" id="A0A484G514"/>
<reference evidence="3" key="2">
    <citation type="journal article" date="2019" name="Mol. Plant Microbe Interact.">
        <title>Genome sequence resources for four phytopathogenic fungi from the Colletotrichum orbiculare species complex.</title>
        <authorList>
            <person name="Gan P."/>
            <person name="Tsushima A."/>
            <person name="Narusaka M."/>
            <person name="Narusaka Y."/>
            <person name="Takano Y."/>
            <person name="Kubo Y."/>
            <person name="Shirasu K."/>
        </authorList>
    </citation>
    <scope>GENOME REANNOTATION</scope>
    <source>
        <strain evidence="3">104-T / ATCC 96160 / CBS 514.97 / LARS 414 / MAFF 240422</strain>
    </source>
</reference>
<gene>
    <name evidence="2" type="ORF">Cob_v002577</name>
</gene>
<feature type="region of interest" description="Disordered" evidence="1">
    <location>
        <begin position="26"/>
        <end position="48"/>
    </location>
</feature>
<dbReference type="OrthoDB" id="2162994at2759"/>